<feature type="active site" description="Proton acceptor" evidence="12">
    <location>
        <position position="9"/>
    </location>
</feature>
<dbReference type="HAMAP" id="MF_01014">
    <property type="entry name" value="HisA"/>
    <property type="match status" value="1"/>
</dbReference>
<evidence type="ECO:0000256" key="10">
    <source>
        <dbReference type="ARBA" id="ARBA00023235"/>
    </source>
</evidence>
<dbReference type="FunFam" id="3.20.20.70:FF:000009">
    <property type="entry name" value="1-(5-phosphoribosyl)-5-[(5-phosphoribosylamino)methylideneamino] imidazole-4-carboxamide isomerase"/>
    <property type="match status" value="1"/>
</dbReference>
<evidence type="ECO:0000313" key="15">
    <source>
        <dbReference type="EMBL" id="KPQ42344.1"/>
    </source>
</evidence>
<comment type="catalytic activity">
    <reaction evidence="1 12 14">
        <text>1-(5-phospho-beta-D-ribosyl)-5-[(5-phospho-beta-D-ribosylamino)methylideneamino]imidazole-4-carboxamide = 5-[(5-phospho-1-deoxy-D-ribulos-1-ylimino)methylamino]-1-(5-phospho-beta-D-ribosyl)imidazole-4-carboxamide</text>
        <dbReference type="Rhea" id="RHEA:15469"/>
        <dbReference type="ChEBI" id="CHEBI:58435"/>
        <dbReference type="ChEBI" id="CHEBI:58525"/>
        <dbReference type="EC" id="5.3.1.16"/>
    </reaction>
</comment>
<dbReference type="InterPro" id="IPR013785">
    <property type="entry name" value="Aldolase_TIM"/>
</dbReference>
<keyword evidence="9 12" id="KW-0368">Histidine biosynthesis</keyword>
<keyword evidence="7 12" id="KW-0963">Cytoplasm</keyword>
<dbReference type="GO" id="GO:0003949">
    <property type="term" value="F:1-(5-phosphoribosyl)-5-[(5-phosphoribosylamino)methylideneamino]imidazole-4-carboxamide isomerase activity"/>
    <property type="evidence" value="ECO:0007669"/>
    <property type="project" value="UniProtKB-UniRule"/>
</dbReference>
<dbReference type="UniPathway" id="UPA00031">
    <property type="reaction ID" value="UER00009"/>
</dbReference>
<evidence type="ECO:0000256" key="7">
    <source>
        <dbReference type="ARBA" id="ARBA00022490"/>
    </source>
</evidence>
<dbReference type="EC" id="5.3.1.16" evidence="5 12"/>
<dbReference type="GO" id="GO:0000162">
    <property type="term" value="P:L-tryptophan biosynthetic process"/>
    <property type="evidence" value="ECO:0007669"/>
    <property type="project" value="TreeGrafter"/>
</dbReference>
<sequence length="240" mass="25682">MFRIIPAIDLKNRKCVSLVQGIPGTERVSIDNPLDVALRWIRGGAKIIHLIDLDGAIEGLRLNSSIIESIIKFSRIETQVGGGIRSKKDAQDLLSLGIDRIILGTAAIRQPSLVKELANEFGGNRIMVALDSKNGKVTTHGWAEQSAFSAVELGRKFEELGAGSILFTDINTEGLLQGVNPEPTRELVDALEIPVIASGGITKLSDIEIIKGTGAKGIVIGAALYVGNFTLGEALEFDEN</sequence>
<dbReference type="InterPro" id="IPR023016">
    <property type="entry name" value="HisA/PriA"/>
</dbReference>
<dbReference type="NCBIfam" id="TIGR00007">
    <property type="entry name" value="1-(5-phosphoribosyl)-5-[(5-phosphoribosylamino)methylideneamino]imidazole-4-carboxamide isomerase"/>
    <property type="match status" value="1"/>
</dbReference>
<proteinExistence type="inferred from homology"/>
<dbReference type="InterPro" id="IPR044524">
    <property type="entry name" value="Isoase_HisA-like"/>
</dbReference>
<dbReference type="NCBIfam" id="NF010112">
    <property type="entry name" value="PRK13585.1"/>
    <property type="match status" value="1"/>
</dbReference>
<evidence type="ECO:0000256" key="13">
    <source>
        <dbReference type="RuleBase" id="RU003657"/>
    </source>
</evidence>
<comment type="pathway">
    <text evidence="3 12 14">Amino-acid biosynthesis; L-histidine biosynthesis; L-histidine from 5-phospho-alpha-D-ribose 1-diphosphate: step 4/9.</text>
</comment>
<gene>
    <name evidence="12" type="primary">hisA</name>
    <name evidence="15" type="ORF">MPEBLZ_03061</name>
</gene>
<dbReference type="InterPro" id="IPR006063">
    <property type="entry name" value="HisA_bact_arch"/>
</dbReference>
<evidence type="ECO:0000256" key="12">
    <source>
        <dbReference type="HAMAP-Rule" id="MF_01014"/>
    </source>
</evidence>
<evidence type="ECO:0000256" key="9">
    <source>
        <dbReference type="ARBA" id="ARBA00023102"/>
    </source>
</evidence>
<feature type="active site" description="Proton donor" evidence="12">
    <location>
        <position position="131"/>
    </location>
</feature>
<dbReference type="InterPro" id="IPR011060">
    <property type="entry name" value="RibuloseP-bd_barrel"/>
</dbReference>
<organism evidence="15 16">
    <name type="scientific">Candidatus Methanoperedens nitratireducens</name>
    <dbReference type="NCBI Taxonomy" id="1392998"/>
    <lineage>
        <taxon>Archaea</taxon>
        <taxon>Methanobacteriati</taxon>
        <taxon>Methanobacteriota</taxon>
        <taxon>Stenosarchaea group</taxon>
        <taxon>Methanomicrobia</taxon>
        <taxon>Methanosarcinales</taxon>
        <taxon>ANME-2 cluster</taxon>
        <taxon>Candidatus Methanoperedentaceae</taxon>
        <taxon>Candidatus Methanoperedens</taxon>
    </lineage>
</organism>
<dbReference type="GO" id="GO:0005737">
    <property type="term" value="C:cytoplasm"/>
    <property type="evidence" value="ECO:0007669"/>
    <property type="project" value="UniProtKB-SubCell"/>
</dbReference>
<evidence type="ECO:0000256" key="11">
    <source>
        <dbReference type="ARBA" id="ARBA00030547"/>
    </source>
</evidence>
<evidence type="ECO:0000256" key="14">
    <source>
        <dbReference type="RuleBase" id="RU003658"/>
    </source>
</evidence>
<dbReference type="InterPro" id="IPR006062">
    <property type="entry name" value="His_biosynth"/>
</dbReference>
<evidence type="ECO:0000313" key="16">
    <source>
        <dbReference type="Proteomes" id="UP000050360"/>
    </source>
</evidence>
<comment type="similarity">
    <text evidence="4 12 13">Belongs to the HisA/HisF family.</text>
</comment>
<dbReference type="Proteomes" id="UP000050360">
    <property type="component" value="Unassembled WGS sequence"/>
</dbReference>
<dbReference type="PATRIC" id="fig|1719120.3.peg.3324"/>
<accession>A0A0P8C6H9</accession>
<comment type="caution">
    <text evidence="15">The sequence shown here is derived from an EMBL/GenBank/DDBJ whole genome shotgun (WGS) entry which is preliminary data.</text>
</comment>
<keyword evidence="8 12" id="KW-0028">Amino-acid biosynthesis</keyword>
<evidence type="ECO:0000256" key="3">
    <source>
        <dbReference type="ARBA" id="ARBA00005133"/>
    </source>
</evidence>
<keyword evidence="10 12" id="KW-0413">Isomerase</keyword>
<dbReference type="CDD" id="cd04732">
    <property type="entry name" value="HisA"/>
    <property type="match status" value="1"/>
</dbReference>
<evidence type="ECO:0000256" key="2">
    <source>
        <dbReference type="ARBA" id="ARBA00004496"/>
    </source>
</evidence>
<protein>
    <recommendedName>
        <fullName evidence="6 12">1-(5-phosphoribosyl)-5-[(5-phosphoribosylamino)methylideneamino] imidazole-4-carboxamide isomerase</fullName>
        <ecNumber evidence="5 12">5.3.1.16</ecNumber>
    </recommendedName>
    <alternativeName>
        <fullName evidence="11 12">Phosphoribosylformimino-5-aminoimidazole carboxamide ribotide isomerase</fullName>
    </alternativeName>
</protein>
<dbReference type="SUPFAM" id="SSF51366">
    <property type="entry name" value="Ribulose-phoshate binding barrel"/>
    <property type="match status" value="1"/>
</dbReference>
<evidence type="ECO:0000256" key="1">
    <source>
        <dbReference type="ARBA" id="ARBA00000901"/>
    </source>
</evidence>
<reference evidence="15 16" key="1">
    <citation type="submission" date="2015-09" db="EMBL/GenBank/DDBJ databases">
        <title>A metagenomics-based metabolic model of nitrate-dependent anaerobic oxidation of methane by Methanoperedens-like archaea.</title>
        <authorList>
            <person name="Arshad A."/>
            <person name="Speth D.R."/>
            <person name="De Graaf R.M."/>
            <person name="Op Den Camp H.J."/>
            <person name="Jetten M.S."/>
            <person name="Welte C.U."/>
        </authorList>
    </citation>
    <scope>NUCLEOTIDE SEQUENCE [LARGE SCALE GENOMIC DNA]</scope>
</reference>
<dbReference type="Gene3D" id="3.20.20.70">
    <property type="entry name" value="Aldolase class I"/>
    <property type="match status" value="1"/>
</dbReference>
<name>A0A0P8C6H9_9EURY</name>
<comment type="subcellular location">
    <subcellularLocation>
        <location evidence="2 12 14">Cytoplasm</location>
    </subcellularLocation>
</comment>
<evidence type="ECO:0000256" key="6">
    <source>
        <dbReference type="ARBA" id="ARBA00018464"/>
    </source>
</evidence>
<dbReference type="AlphaFoldDB" id="A0A0P8C6H9"/>
<dbReference type="GO" id="GO:0000105">
    <property type="term" value="P:L-histidine biosynthetic process"/>
    <property type="evidence" value="ECO:0007669"/>
    <property type="project" value="UniProtKB-UniRule"/>
</dbReference>
<dbReference type="PANTHER" id="PTHR43090">
    <property type="entry name" value="1-(5-PHOSPHORIBOSYL)-5-[(5-PHOSPHORIBOSYLAMINO)METHYLIDENEAMINO] IMIDAZOLE-4-CARBOXAMIDE ISOMERASE"/>
    <property type="match status" value="1"/>
</dbReference>
<evidence type="ECO:0000256" key="4">
    <source>
        <dbReference type="ARBA" id="ARBA00009667"/>
    </source>
</evidence>
<evidence type="ECO:0000256" key="8">
    <source>
        <dbReference type="ARBA" id="ARBA00022605"/>
    </source>
</evidence>
<evidence type="ECO:0000256" key="5">
    <source>
        <dbReference type="ARBA" id="ARBA00012550"/>
    </source>
</evidence>
<dbReference type="Pfam" id="PF00977">
    <property type="entry name" value="His_biosynth"/>
    <property type="match status" value="1"/>
</dbReference>
<dbReference type="EMBL" id="LKCM01000237">
    <property type="protein sequence ID" value="KPQ42344.1"/>
    <property type="molecule type" value="Genomic_DNA"/>
</dbReference>
<dbReference type="PANTHER" id="PTHR43090:SF7">
    <property type="entry name" value="1-(5-PHOSPHORIBOSYL)-5-[(5-PHOSPHORIBOSYLAMINO)METHYLIDENEAMINO] IMIDAZOLE-4-CARBOXAMIDE ISOMERASE"/>
    <property type="match status" value="1"/>
</dbReference>